<protein>
    <submittedName>
        <fullName evidence="2">Uncharacterized protein</fullName>
    </submittedName>
</protein>
<feature type="compositionally biased region" description="Acidic residues" evidence="1">
    <location>
        <begin position="187"/>
        <end position="205"/>
    </location>
</feature>
<keyword evidence="3" id="KW-1185">Reference proteome</keyword>
<accession>A0AAD3CRX1</accession>
<dbReference type="AlphaFoldDB" id="A0AAD3CRX1"/>
<organism evidence="2 3">
    <name type="scientific">Chaetoceros tenuissimus</name>
    <dbReference type="NCBI Taxonomy" id="426638"/>
    <lineage>
        <taxon>Eukaryota</taxon>
        <taxon>Sar</taxon>
        <taxon>Stramenopiles</taxon>
        <taxon>Ochrophyta</taxon>
        <taxon>Bacillariophyta</taxon>
        <taxon>Coscinodiscophyceae</taxon>
        <taxon>Chaetocerotophycidae</taxon>
        <taxon>Chaetocerotales</taxon>
        <taxon>Chaetocerotaceae</taxon>
        <taxon>Chaetoceros</taxon>
    </lineage>
</organism>
<proteinExistence type="predicted"/>
<evidence type="ECO:0000313" key="3">
    <source>
        <dbReference type="Proteomes" id="UP001054902"/>
    </source>
</evidence>
<reference evidence="2 3" key="1">
    <citation type="journal article" date="2021" name="Sci. Rep.">
        <title>The genome of the diatom Chaetoceros tenuissimus carries an ancient integrated fragment of an extant virus.</title>
        <authorList>
            <person name="Hongo Y."/>
            <person name="Kimura K."/>
            <person name="Takaki Y."/>
            <person name="Yoshida Y."/>
            <person name="Baba S."/>
            <person name="Kobayashi G."/>
            <person name="Nagasaki K."/>
            <person name="Hano T."/>
            <person name="Tomaru Y."/>
        </authorList>
    </citation>
    <scope>NUCLEOTIDE SEQUENCE [LARGE SCALE GENOMIC DNA]</scope>
    <source>
        <strain evidence="2 3">NIES-3715</strain>
    </source>
</reference>
<comment type="caution">
    <text evidence="2">The sequence shown here is derived from an EMBL/GenBank/DDBJ whole genome shotgun (WGS) entry which is preliminary data.</text>
</comment>
<feature type="compositionally biased region" description="Basic and acidic residues" evidence="1">
    <location>
        <begin position="242"/>
        <end position="263"/>
    </location>
</feature>
<evidence type="ECO:0000256" key="1">
    <source>
        <dbReference type="SAM" id="MobiDB-lite"/>
    </source>
</evidence>
<dbReference type="Proteomes" id="UP001054902">
    <property type="component" value="Unassembled WGS sequence"/>
</dbReference>
<name>A0AAD3CRX1_9STRA</name>
<feature type="compositionally biased region" description="Polar residues" evidence="1">
    <location>
        <begin position="698"/>
        <end position="717"/>
    </location>
</feature>
<feature type="region of interest" description="Disordered" evidence="1">
    <location>
        <begin position="129"/>
        <end position="294"/>
    </location>
</feature>
<sequence length="743" mass="83801">MDPEFKVSSISYRGKAEKVNENEYNVLYDDGDDEQITSEVLTQAKKDFKFLYPIEPDEDEDGMNVTKDFGFERNGSQVLHDPEWIRDIDRYGDGAEWCVVEGKIGDEDVKCFVEKSEWTAFLEEKKRREGHGLTLRSRRIPNRVRTEDEDAEEVLNINQAALEGSSEGTISNHESTVEGTLFSPPEVNEEELKDTSELDDDSEEESPSKDCCLGKQGEEDSSSVGSDSNLNEDYDLEEEESRSEGASKDHLSSKKYKKGEGDFSSHSSDFEANDGKEEETSDEVSDMHETVDGRGLPACLEGLQVWCKERVRIQVNGKRGVTTGVLVQVEFDNGTKGTAPVNECTFSPPVEGVNEVALEDEVEDKEEHTKDKEEVSEKDGNEDAEGLNGANDDEEAEEESSVELSDIIKTVDDQGVPVWLEKLPPWCKERVRFQVNERRAVITKVLAEVEFEDDRTKETVPLNKCAFVHPENIDFAFDDFKHILQHFWHERNRLEILMQLCETMRKHRLDNLVQLLEARTGNQEDELRDIIETVDDQGVPVWLEKLPPWCKERVCIHVNTRSAVITGVHAEVEFEDDRTKETVPVSEDSFVRPENIDFASVDFTHMAHHFIYGTQRLEYLKKLGMTMKGNQEDGSDSSSEDDKSERDDDASHVDNKKQKKEGNDSPSTSSDSEDGSGSSSDDDDASHVYKKRKKEGNGSASAFTNSGPEDGSHSSSRYLDIIRETGTIDANAQEMGDEALEED</sequence>
<feature type="region of interest" description="Disordered" evidence="1">
    <location>
        <begin position="359"/>
        <end position="403"/>
    </location>
</feature>
<feature type="compositionally biased region" description="Basic and acidic residues" evidence="1">
    <location>
        <begin position="365"/>
        <end position="381"/>
    </location>
</feature>
<feature type="compositionally biased region" description="Acidic residues" evidence="1">
    <location>
        <begin position="382"/>
        <end position="401"/>
    </location>
</feature>
<evidence type="ECO:0000313" key="2">
    <source>
        <dbReference type="EMBL" id="GFH50788.1"/>
    </source>
</evidence>
<feature type="region of interest" description="Disordered" evidence="1">
    <location>
        <begin position="628"/>
        <end position="743"/>
    </location>
</feature>
<dbReference type="EMBL" id="BLLK01000040">
    <property type="protein sequence ID" value="GFH50788.1"/>
    <property type="molecule type" value="Genomic_DNA"/>
</dbReference>
<gene>
    <name evidence="2" type="ORF">CTEN210_07264</name>
</gene>
<feature type="compositionally biased region" description="Acidic residues" evidence="1">
    <location>
        <begin position="230"/>
        <end position="241"/>
    </location>
</feature>
<feature type="compositionally biased region" description="Polar residues" evidence="1">
    <location>
        <begin position="166"/>
        <end position="178"/>
    </location>
</feature>
<feature type="compositionally biased region" description="Basic and acidic residues" evidence="1">
    <location>
        <begin position="640"/>
        <end position="663"/>
    </location>
</feature>
<feature type="compositionally biased region" description="Low complexity" evidence="1">
    <location>
        <begin position="664"/>
        <end position="679"/>
    </location>
</feature>